<feature type="transmembrane region" description="Helical" evidence="11">
    <location>
        <begin position="465"/>
        <end position="485"/>
    </location>
</feature>
<evidence type="ECO:0000256" key="5">
    <source>
        <dbReference type="ARBA" id="ARBA00023136"/>
    </source>
</evidence>
<keyword evidence="3 11" id="KW-0812">Transmembrane</keyword>
<feature type="compositionally biased region" description="Polar residues" evidence="12">
    <location>
        <begin position="34"/>
        <end position="46"/>
    </location>
</feature>
<organism evidence="14 15">
    <name type="scientific">Ascobolus immersus RN42</name>
    <dbReference type="NCBI Taxonomy" id="1160509"/>
    <lineage>
        <taxon>Eukaryota</taxon>
        <taxon>Fungi</taxon>
        <taxon>Dikarya</taxon>
        <taxon>Ascomycota</taxon>
        <taxon>Pezizomycotina</taxon>
        <taxon>Pezizomycetes</taxon>
        <taxon>Pezizales</taxon>
        <taxon>Ascobolaceae</taxon>
        <taxon>Ascobolus</taxon>
    </lineage>
</organism>
<dbReference type="Pfam" id="PF01529">
    <property type="entry name" value="DHHC"/>
    <property type="match status" value="1"/>
</dbReference>
<evidence type="ECO:0000256" key="9">
    <source>
        <dbReference type="ARBA" id="ARBA00023463"/>
    </source>
</evidence>
<dbReference type="STRING" id="1160509.A0A3N4IHH6"/>
<comment type="catalytic activity">
    <reaction evidence="10 11">
        <text>L-cysteinyl-[protein] + hexadecanoyl-CoA = S-hexadecanoyl-L-cysteinyl-[protein] + CoA</text>
        <dbReference type="Rhea" id="RHEA:36683"/>
        <dbReference type="Rhea" id="RHEA-COMP:10131"/>
        <dbReference type="Rhea" id="RHEA-COMP:11032"/>
        <dbReference type="ChEBI" id="CHEBI:29950"/>
        <dbReference type="ChEBI" id="CHEBI:57287"/>
        <dbReference type="ChEBI" id="CHEBI:57379"/>
        <dbReference type="ChEBI" id="CHEBI:74151"/>
        <dbReference type="EC" id="2.3.1.225"/>
    </reaction>
</comment>
<dbReference type="GO" id="GO:0006612">
    <property type="term" value="P:protein targeting to membrane"/>
    <property type="evidence" value="ECO:0007669"/>
    <property type="project" value="TreeGrafter"/>
</dbReference>
<feature type="domain" description="Palmitoyltransferase DHHC" evidence="13">
    <location>
        <begin position="374"/>
        <end position="499"/>
    </location>
</feature>
<comment type="subcellular location">
    <subcellularLocation>
        <location evidence="1">Endomembrane system</location>
        <topology evidence="1">Multi-pass membrane protein</topology>
    </subcellularLocation>
</comment>
<feature type="compositionally biased region" description="Polar residues" evidence="12">
    <location>
        <begin position="135"/>
        <end position="144"/>
    </location>
</feature>
<evidence type="ECO:0000256" key="6">
    <source>
        <dbReference type="ARBA" id="ARBA00023139"/>
    </source>
</evidence>
<feature type="compositionally biased region" description="Basic and acidic residues" evidence="12">
    <location>
        <begin position="566"/>
        <end position="583"/>
    </location>
</feature>
<dbReference type="GO" id="GO:0019706">
    <property type="term" value="F:protein-cysteine S-palmitoyltransferase activity"/>
    <property type="evidence" value="ECO:0007669"/>
    <property type="project" value="UniProtKB-EC"/>
</dbReference>
<keyword evidence="7" id="KW-0449">Lipoprotein</keyword>
<dbReference type="GO" id="GO:0005794">
    <property type="term" value="C:Golgi apparatus"/>
    <property type="evidence" value="ECO:0007669"/>
    <property type="project" value="TreeGrafter"/>
</dbReference>
<dbReference type="Proteomes" id="UP000275078">
    <property type="component" value="Unassembled WGS sequence"/>
</dbReference>
<accession>A0A3N4IHH6</accession>
<dbReference type="EC" id="2.3.1.225" evidence="11"/>
<evidence type="ECO:0000256" key="7">
    <source>
        <dbReference type="ARBA" id="ARBA00023288"/>
    </source>
</evidence>
<dbReference type="GO" id="GO:0005783">
    <property type="term" value="C:endoplasmic reticulum"/>
    <property type="evidence" value="ECO:0007669"/>
    <property type="project" value="TreeGrafter"/>
</dbReference>
<feature type="transmembrane region" description="Helical" evidence="11">
    <location>
        <begin position="271"/>
        <end position="289"/>
    </location>
</feature>
<feature type="region of interest" description="Disordered" evidence="12">
    <location>
        <begin position="556"/>
        <end position="594"/>
    </location>
</feature>
<evidence type="ECO:0000256" key="10">
    <source>
        <dbReference type="ARBA" id="ARBA00048048"/>
    </source>
</evidence>
<evidence type="ECO:0000256" key="4">
    <source>
        <dbReference type="ARBA" id="ARBA00022989"/>
    </source>
</evidence>
<evidence type="ECO:0000256" key="11">
    <source>
        <dbReference type="RuleBase" id="RU079119"/>
    </source>
</evidence>
<comment type="similarity">
    <text evidence="9">Belongs to the DHHC palmitoyltransferase family. ERF2/ZDHHC9 subfamily.</text>
</comment>
<keyword evidence="5 11" id="KW-0472">Membrane</keyword>
<keyword evidence="8 11" id="KW-0012">Acyltransferase</keyword>
<dbReference type="AlphaFoldDB" id="A0A3N4IHH6"/>
<keyword evidence="4 11" id="KW-1133">Transmembrane helix</keyword>
<comment type="domain">
    <text evidence="11">The DHHC domain is required for palmitoyltransferase activity.</text>
</comment>
<evidence type="ECO:0000313" key="15">
    <source>
        <dbReference type="Proteomes" id="UP000275078"/>
    </source>
</evidence>
<evidence type="ECO:0000259" key="13">
    <source>
        <dbReference type="Pfam" id="PF01529"/>
    </source>
</evidence>
<evidence type="ECO:0000256" key="3">
    <source>
        <dbReference type="ARBA" id="ARBA00022692"/>
    </source>
</evidence>
<evidence type="ECO:0000256" key="2">
    <source>
        <dbReference type="ARBA" id="ARBA00022679"/>
    </source>
</evidence>
<dbReference type="PANTHER" id="PTHR22883:SF43">
    <property type="entry name" value="PALMITOYLTRANSFERASE APP"/>
    <property type="match status" value="1"/>
</dbReference>
<evidence type="ECO:0000256" key="8">
    <source>
        <dbReference type="ARBA" id="ARBA00023315"/>
    </source>
</evidence>
<feature type="compositionally biased region" description="Basic and acidic residues" evidence="12">
    <location>
        <begin position="64"/>
        <end position="76"/>
    </location>
</feature>
<feature type="compositionally biased region" description="Polar residues" evidence="12">
    <location>
        <begin position="151"/>
        <end position="166"/>
    </location>
</feature>
<sequence>MPQPPPRWGSPPAEEQKGRNGSVSMRGFPGRPESSASKSHVPSITSHAFLRPMSSAKLQAQRGRHMEDHDSDDHGGSQDGNTGYGGYPLHPPGSMNRSSRLRHGSLAMADVDENSAGLQLPQPTPIRTSFDGGVQRSTFNSVSSQDREQYTGRTISQSPTPNTMRSMHSGASDLPLHSPALGIPPTSQSNGHHSDSSRMDGNSTGHSNPHASTTDLAQSSSKRRRKKEKRQHIRTQDGEDEEFIGWNFEAFPGNTVFCFWGRCQTARDHPMNVLTAILVLLPTGLFFGYSGPWLWQNSSPALPITFGYLFLICFSSFIKAAVSDPGVYPRNTHLLPSDPPPGSPPNPLAVPPASRWAVIKPPLNTQHPLEVPVKYCTTCRLWRPPRAHHCRVCNNCVEFQDHHCVWLNNCVGRRNYRYFFTFVTSTMLLALYLLALSLAHLLLYANKEDVSFATSVNRNSVAFGMVVYGALASLYPAALCTYHIFLMARGETTREYLNSHKYPKDQRHRPYNQLNWVKNWIVVLCRPRGPSYVELKEHYRRGDTRFYRMDEQGVHKEEWGEEGGEGEGHGEGADREGENRAEGQRSLTSRVMAA</sequence>
<proteinExistence type="inferred from homology"/>
<dbReference type="PANTHER" id="PTHR22883">
    <property type="entry name" value="ZINC FINGER DHHC DOMAIN CONTAINING PROTEIN"/>
    <property type="match status" value="1"/>
</dbReference>
<dbReference type="InterPro" id="IPR039859">
    <property type="entry name" value="PFA4/ZDH16/20/ERF2-like"/>
</dbReference>
<feature type="region of interest" description="Disordered" evidence="12">
    <location>
        <begin position="1"/>
        <end position="238"/>
    </location>
</feature>
<gene>
    <name evidence="14" type="ORF">BJ508DRAFT_209533</name>
</gene>
<name>A0A3N4IHH6_ASCIM</name>
<keyword evidence="2 11" id="KW-0808">Transferase</keyword>
<dbReference type="OrthoDB" id="9909019at2759"/>
<keyword evidence="6" id="KW-0564">Palmitate</keyword>
<feature type="compositionally biased region" description="Basic residues" evidence="12">
    <location>
        <begin position="221"/>
        <end position="233"/>
    </location>
</feature>
<dbReference type="PROSITE" id="PS50216">
    <property type="entry name" value="DHHC"/>
    <property type="match status" value="1"/>
</dbReference>
<evidence type="ECO:0000313" key="14">
    <source>
        <dbReference type="EMBL" id="RPA81104.1"/>
    </source>
</evidence>
<evidence type="ECO:0000256" key="12">
    <source>
        <dbReference type="SAM" id="MobiDB-lite"/>
    </source>
</evidence>
<keyword evidence="15" id="KW-1185">Reference proteome</keyword>
<feature type="compositionally biased region" description="Polar residues" evidence="12">
    <location>
        <begin position="585"/>
        <end position="594"/>
    </location>
</feature>
<reference evidence="14 15" key="1">
    <citation type="journal article" date="2018" name="Nat. Ecol. Evol.">
        <title>Pezizomycetes genomes reveal the molecular basis of ectomycorrhizal truffle lifestyle.</title>
        <authorList>
            <person name="Murat C."/>
            <person name="Payen T."/>
            <person name="Noel B."/>
            <person name="Kuo A."/>
            <person name="Morin E."/>
            <person name="Chen J."/>
            <person name="Kohler A."/>
            <person name="Krizsan K."/>
            <person name="Balestrini R."/>
            <person name="Da Silva C."/>
            <person name="Montanini B."/>
            <person name="Hainaut M."/>
            <person name="Levati E."/>
            <person name="Barry K.W."/>
            <person name="Belfiori B."/>
            <person name="Cichocki N."/>
            <person name="Clum A."/>
            <person name="Dockter R.B."/>
            <person name="Fauchery L."/>
            <person name="Guy J."/>
            <person name="Iotti M."/>
            <person name="Le Tacon F."/>
            <person name="Lindquist E.A."/>
            <person name="Lipzen A."/>
            <person name="Malagnac F."/>
            <person name="Mello A."/>
            <person name="Molinier V."/>
            <person name="Miyauchi S."/>
            <person name="Poulain J."/>
            <person name="Riccioni C."/>
            <person name="Rubini A."/>
            <person name="Sitrit Y."/>
            <person name="Splivallo R."/>
            <person name="Traeger S."/>
            <person name="Wang M."/>
            <person name="Zifcakova L."/>
            <person name="Wipf D."/>
            <person name="Zambonelli A."/>
            <person name="Paolocci F."/>
            <person name="Nowrousian M."/>
            <person name="Ottonello S."/>
            <person name="Baldrian P."/>
            <person name="Spatafora J.W."/>
            <person name="Henrissat B."/>
            <person name="Nagy L.G."/>
            <person name="Aury J.M."/>
            <person name="Wincker P."/>
            <person name="Grigoriev I.V."/>
            <person name="Bonfante P."/>
            <person name="Martin F.M."/>
        </authorList>
    </citation>
    <scope>NUCLEOTIDE SEQUENCE [LARGE SCALE GENOMIC DNA]</scope>
    <source>
        <strain evidence="14 15">RN42</strain>
    </source>
</reference>
<feature type="transmembrane region" description="Helical" evidence="11">
    <location>
        <begin position="301"/>
        <end position="322"/>
    </location>
</feature>
<feature type="compositionally biased region" description="Polar residues" evidence="12">
    <location>
        <begin position="199"/>
        <end position="218"/>
    </location>
</feature>
<protein>
    <recommendedName>
        <fullName evidence="11">Palmitoyltransferase</fullName>
        <ecNumber evidence="11">2.3.1.225</ecNumber>
    </recommendedName>
</protein>
<feature type="transmembrane region" description="Helical" evidence="11">
    <location>
        <begin position="418"/>
        <end position="445"/>
    </location>
</feature>
<dbReference type="InterPro" id="IPR001594">
    <property type="entry name" value="Palmitoyltrfase_DHHC"/>
</dbReference>
<dbReference type="EMBL" id="ML119682">
    <property type="protein sequence ID" value="RPA81104.1"/>
    <property type="molecule type" value="Genomic_DNA"/>
</dbReference>
<evidence type="ECO:0000256" key="1">
    <source>
        <dbReference type="ARBA" id="ARBA00004127"/>
    </source>
</evidence>